<keyword evidence="3" id="KW-1185">Reference proteome</keyword>
<sequence length="165" mass="18362">MIELRPANENDGRDIYEMIVEIGPGENGYVNSGFDIDYAHFPSFIRERMDMAEGVNLSAHYVPQTTYWLLIDSKPVGIGKLRHFLNESLSKSGGHIGYAIRPSERGKGYGSLILSELIKAAKQKDISVLLLTCDELNLPSRKVIEANSGRLQKTENGKCAYLITT</sequence>
<dbReference type="InterPro" id="IPR016181">
    <property type="entry name" value="Acyl_CoA_acyltransferase"/>
</dbReference>
<protein>
    <submittedName>
        <fullName evidence="2">GNAT family N-acetyltransferase</fullName>
    </submittedName>
</protein>
<reference evidence="2 3" key="1">
    <citation type="submission" date="2019-11" db="EMBL/GenBank/DDBJ databases">
        <title>Paenibacillus monticola sp. nov., a novel PGPR strain isolated from mountain sample in China.</title>
        <authorList>
            <person name="Zhao Q."/>
            <person name="Li H.-P."/>
            <person name="Zhang J.-L."/>
        </authorList>
    </citation>
    <scope>NUCLEOTIDE SEQUENCE [LARGE SCALE GENOMIC DNA]</scope>
    <source>
        <strain evidence="2 3">LC-T2</strain>
    </source>
</reference>
<dbReference type="PANTHER" id="PTHR39173">
    <property type="entry name" value="ACETYLTRANSFERASE"/>
    <property type="match status" value="1"/>
</dbReference>
<proteinExistence type="predicted"/>
<evidence type="ECO:0000259" key="1">
    <source>
        <dbReference type="PROSITE" id="PS51186"/>
    </source>
</evidence>
<dbReference type="Gene3D" id="3.40.630.30">
    <property type="match status" value="1"/>
</dbReference>
<dbReference type="GO" id="GO:0016747">
    <property type="term" value="F:acyltransferase activity, transferring groups other than amino-acyl groups"/>
    <property type="evidence" value="ECO:0007669"/>
    <property type="project" value="InterPro"/>
</dbReference>
<keyword evidence="2" id="KW-0808">Transferase</keyword>
<organism evidence="2 3">
    <name type="scientific">Paenibacillus monticola</name>
    <dbReference type="NCBI Taxonomy" id="2666075"/>
    <lineage>
        <taxon>Bacteria</taxon>
        <taxon>Bacillati</taxon>
        <taxon>Bacillota</taxon>
        <taxon>Bacilli</taxon>
        <taxon>Bacillales</taxon>
        <taxon>Paenibacillaceae</taxon>
        <taxon>Paenibacillus</taxon>
    </lineage>
</organism>
<dbReference type="RefSeq" id="WP_154120629.1">
    <property type="nucleotide sequence ID" value="NZ_WJXB01000007.1"/>
</dbReference>
<evidence type="ECO:0000313" key="3">
    <source>
        <dbReference type="Proteomes" id="UP000463051"/>
    </source>
</evidence>
<dbReference type="EMBL" id="WJXB01000007">
    <property type="protein sequence ID" value="MRN55124.1"/>
    <property type="molecule type" value="Genomic_DNA"/>
</dbReference>
<name>A0A7X2H7S4_9BACL</name>
<dbReference type="Proteomes" id="UP000463051">
    <property type="component" value="Unassembled WGS sequence"/>
</dbReference>
<dbReference type="Pfam" id="PF00583">
    <property type="entry name" value="Acetyltransf_1"/>
    <property type="match status" value="1"/>
</dbReference>
<dbReference type="CDD" id="cd04301">
    <property type="entry name" value="NAT_SF"/>
    <property type="match status" value="1"/>
</dbReference>
<dbReference type="AlphaFoldDB" id="A0A7X2H7S4"/>
<gene>
    <name evidence="2" type="ORF">GJB61_19270</name>
</gene>
<feature type="domain" description="N-acetyltransferase" evidence="1">
    <location>
        <begin position="2"/>
        <end position="165"/>
    </location>
</feature>
<evidence type="ECO:0000313" key="2">
    <source>
        <dbReference type="EMBL" id="MRN55124.1"/>
    </source>
</evidence>
<accession>A0A7X2H7S4</accession>
<dbReference type="PANTHER" id="PTHR39173:SF1">
    <property type="entry name" value="ACETYLTRANSFERASE"/>
    <property type="match status" value="1"/>
</dbReference>
<dbReference type="InterPro" id="IPR000182">
    <property type="entry name" value="GNAT_dom"/>
</dbReference>
<dbReference type="SUPFAM" id="SSF55729">
    <property type="entry name" value="Acyl-CoA N-acyltransferases (Nat)"/>
    <property type="match status" value="1"/>
</dbReference>
<dbReference type="PROSITE" id="PS51186">
    <property type="entry name" value="GNAT"/>
    <property type="match status" value="1"/>
</dbReference>
<comment type="caution">
    <text evidence="2">The sequence shown here is derived from an EMBL/GenBank/DDBJ whole genome shotgun (WGS) entry which is preliminary data.</text>
</comment>